<keyword evidence="4 6" id="KW-1133">Transmembrane helix</keyword>
<feature type="domain" description="EamA" evidence="7">
    <location>
        <begin position="188"/>
        <end position="320"/>
    </location>
</feature>
<feature type="transmembrane region" description="Helical" evidence="6">
    <location>
        <begin position="303"/>
        <end position="322"/>
    </location>
</feature>
<dbReference type="PANTHER" id="PTHR31218">
    <property type="entry name" value="WAT1-RELATED PROTEIN"/>
    <property type="match status" value="1"/>
</dbReference>
<feature type="domain" description="EamA" evidence="7">
    <location>
        <begin position="19"/>
        <end position="155"/>
    </location>
</feature>
<feature type="transmembrane region" description="Helical" evidence="6">
    <location>
        <begin position="182"/>
        <end position="202"/>
    </location>
</feature>
<feature type="transmembrane region" description="Helical" evidence="6">
    <location>
        <begin position="214"/>
        <end position="235"/>
    </location>
</feature>
<dbReference type="InterPro" id="IPR000620">
    <property type="entry name" value="EamA_dom"/>
</dbReference>
<gene>
    <name evidence="8" type="ORF">DCAR_0624220</name>
</gene>
<keyword evidence="3 6" id="KW-0812">Transmembrane</keyword>
<feature type="transmembrane region" description="Helical" evidence="6">
    <location>
        <begin position="104"/>
        <end position="125"/>
    </location>
</feature>
<comment type="similarity">
    <text evidence="2 6">Belongs to the drug/metabolite transporter (DMT) superfamily. Plant drug/metabolite exporter (P-DME) (TC 2.A.7.4) family.</text>
</comment>
<organism evidence="8 9">
    <name type="scientific">Daucus carota subsp. sativus</name>
    <name type="common">Carrot</name>
    <dbReference type="NCBI Taxonomy" id="79200"/>
    <lineage>
        <taxon>Eukaryota</taxon>
        <taxon>Viridiplantae</taxon>
        <taxon>Streptophyta</taxon>
        <taxon>Embryophyta</taxon>
        <taxon>Tracheophyta</taxon>
        <taxon>Spermatophyta</taxon>
        <taxon>Magnoliopsida</taxon>
        <taxon>eudicotyledons</taxon>
        <taxon>Gunneridae</taxon>
        <taxon>Pentapetalae</taxon>
        <taxon>asterids</taxon>
        <taxon>campanulids</taxon>
        <taxon>Apiales</taxon>
        <taxon>Apiaceae</taxon>
        <taxon>Apioideae</taxon>
        <taxon>Scandiceae</taxon>
        <taxon>Daucinae</taxon>
        <taxon>Daucus</taxon>
        <taxon>Daucus sect. Daucus</taxon>
    </lineage>
</organism>
<evidence type="ECO:0000256" key="4">
    <source>
        <dbReference type="ARBA" id="ARBA00022989"/>
    </source>
</evidence>
<feature type="transmembrane region" description="Helical" evidence="6">
    <location>
        <begin position="278"/>
        <end position="297"/>
    </location>
</feature>
<dbReference type="Proteomes" id="UP000077755">
    <property type="component" value="Chromosome 6"/>
</dbReference>
<comment type="subcellular location">
    <subcellularLocation>
        <location evidence="1 6">Membrane</location>
        <topology evidence="1 6">Multi-pass membrane protein</topology>
    </subcellularLocation>
</comment>
<name>A0AAF1B4Y5_DAUCS</name>
<sequence>MTEVQSLITNALPFALMITAECMEVTFLSLGKAAMNNGISSFVFVTYYNTLATFIFLPFFLLHVCRGNQLPLTFSLLCRFFLLGLIGICLLQICGYVGLDYASATLGVAMGNLIPAITFLLAIFLRMEKLDLRKLSSISKVLGTAIAISGAFLIIFYKGQAIYTIASSLDSAQQLLSEHSNWVVGGGFITITCFSSAIWNILQAATIKVYCDATTINFFFCFFGSIQCIAVSLYMERDTGSWVLNPGVETIAVVFAAVNCVTRASIITWCLQRKGPVYVSMFKPVSTAIAMVTGIIFLGDTLYSGSVIGAATIVAGFYALIWGQNQEKKTVLVDFACEAESSTQTAPLLQ</sequence>
<reference evidence="8" key="1">
    <citation type="journal article" date="2016" name="Nat. Genet.">
        <title>A high-quality carrot genome assembly provides new insights into carotenoid accumulation and asterid genome evolution.</title>
        <authorList>
            <person name="Iorizzo M."/>
            <person name="Ellison S."/>
            <person name="Senalik D."/>
            <person name="Zeng P."/>
            <person name="Satapoomin P."/>
            <person name="Huang J."/>
            <person name="Bowman M."/>
            <person name="Iovene M."/>
            <person name="Sanseverino W."/>
            <person name="Cavagnaro P."/>
            <person name="Yildiz M."/>
            <person name="Macko-Podgorni A."/>
            <person name="Moranska E."/>
            <person name="Grzebelus E."/>
            <person name="Grzebelus D."/>
            <person name="Ashrafi H."/>
            <person name="Zheng Z."/>
            <person name="Cheng S."/>
            <person name="Spooner D."/>
            <person name="Van Deynze A."/>
            <person name="Simon P."/>
        </authorList>
    </citation>
    <scope>NUCLEOTIDE SEQUENCE</scope>
    <source>
        <tissue evidence="8">Leaf</tissue>
    </source>
</reference>
<evidence type="ECO:0000256" key="1">
    <source>
        <dbReference type="ARBA" id="ARBA00004141"/>
    </source>
</evidence>
<dbReference type="InterPro" id="IPR030184">
    <property type="entry name" value="WAT1-related"/>
</dbReference>
<protein>
    <recommendedName>
        <fullName evidence="6">WAT1-related protein</fullName>
    </recommendedName>
</protein>
<accession>A0AAF1B4Y5</accession>
<keyword evidence="5 6" id="KW-0472">Membrane</keyword>
<evidence type="ECO:0000313" key="8">
    <source>
        <dbReference type="EMBL" id="WOH04808.1"/>
    </source>
</evidence>
<dbReference type="GO" id="GO:0016020">
    <property type="term" value="C:membrane"/>
    <property type="evidence" value="ECO:0007669"/>
    <property type="project" value="UniProtKB-SubCell"/>
</dbReference>
<dbReference type="AlphaFoldDB" id="A0AAF1B4Y5"/>
<proteinExistence type="inferred from homology"/>
<feature type="transmembrane region" description="Helical" evidence="6">
    <location>
        <begin position="76"/>
        <end position="98"/>
    </location>
</feature>
<evidence type="ECO:0000256" key="6">
    <source>
        <dbReference type="RuleBase" id="RU363077"/>
    </source>
</evidence>
<feature type="transmembrane region" description="Helical" evidence="6">
    <location>
        <begin position="42"/>
        <end position="64"/>
    </location>
</feature>
<evidence type="ECO:0000313" key="9">
    <source>
        <dbReference type="Proteomes" id="UP000077755"/>
    </source>
</evidence>
<dbReference type="InterPro" id="IPR037185">
    <property type="entry name" value="EmrE-like"/>
</dbReference>
<feature type="transmembrane region" description="Helical" evidence="6">
    <location>
        <begin position="7"/>
        <end position="30"/>
    </location>
</feature>
<evidence type="ECO:0000259" key="7">
    <source>
        <dbReference type="Pfam" id="PF00892"/>
    </source>
</evidence>
<dbReference type="GO" id="GO:0022857">
    <property type="term" value="F:transmembrane transporter activity"/>
    <property type="evidence" value="ECO:0007669"/>
    <property type="project" value="InterPro"/>
</dbReference>
<feature type="transmembrane region" description="Helical" evidence="6">
    <location>
        <begin position="137"/>
        <end position="157"/>
    </location>
</feature>
<keyword evidence="9" id="KW-1185">Reference proteome</keyword>
<dbReference type="Pfam" id="PF00892">
    <property type="entry name" value="EamA"/>
    <property type="match status" value="2"/>
</dbReference>
<evidence type="ECO:0000256" key="2">
    <source>
        <dbReference type="ARBA" id="ARBA00007635"/>
    </source>
</evidence>
<evidence type="ECO:0000256" key="5">
    <source>
        <dbReference type="ARBA" id="ARBA00023136"/>
    </source>
</evidence>
<evidence type="ECO:0000256" key="3">
    <source>
        <dbReference type="ARBA" id="ARBA00022692"/>
    </source>
</evidence>
<reference evidence="8" key="2">
    <citation type="submission" date="2022-03" db="EMBL/GenBank/DDBJ databases">
        <title>Draft title - Genomic analysis of global carrot germplasm unveils the trajectory of domestication and the origin of high carotenoid orange carrot.</title>
        <authorList>
            <person name="Iorizzo M."/>
            <person name="Ellison S."/>
            <person name="Senalik D."/>
            <person name="Macko-Podgorni A."/>
            <person name="Grzebelus D."/>
            <person name="Bostan H."/>
            <person name="Rolling W."/>
            <person name="Curaba J."/>
            <person name="Simon P."/>
        </authorList>
    </citation>
    <scope>NUCLEOTIDE SEQUENCE</scope>
    <source>
        <tissue evidence="8">Leaf</tissue>
    </source>
</reference>
<dbReference type="EMBL" id="CP093348">
    <property type="protein sequence ID" value="WOH04808.1"/>
    <property type="molecule type" value="Genomic_DNA"/>
</dbReference>
<dbReference type="SUPFAM" id="SSF103481">
    <property type="entry name" value="Multidrug resistance efflux transporter EmrE"/>
    <property type="match status" value="2"/>
</dbReference>
<feature type="transmembrane region" description="Helical" evidence="6">
    <location>
        <begin position="250"/>
        <end position="271"/>
    </location>
</feature>